<gene>
    <name evidence="2" type="ORF">I540_1486</name>
</gene>
<comment type="caution">
    <text evidence="2">The sequence shown here is derived from an EMBL/GenBank/DDBJ whole genome shotgun (WGS) entry which is preliminary data.</text>
</comment>
<protein>
    <submittedName>
        <fullName evidence="2">Uncharacterized protein</fullName>
    </submittedName>
</protein>
<reference evidence="2 3" key="1">
    <citation type="submission" date="2013-12" db="EMBL/GenBank/DDBJ databases">
        <authorList>
            <person name="Zelazny A."/>
            <person name="Olivier K."/>
            <person name="Holland S."/>
            <person name="Lenaerts A."/>
            <person name="Ordway D."/>
            <person name="DeGroote M.A."/>
            <person name="Parker T."/>
            <person name="Sizemore C."/>
            <person name="Tallon L.J."/>
            <person name="Sadzewicz L.K."/>
            <person name="Sengamalay N."/>
            <person name="Fraser C.M."/>
            <person name="Hine E."/>
            <person name="Shefchek K.A."/>
            <person name="Das S.P."/>
            <person name="Tettelin H."/>
        </authorList>
    </citation>
    <scope>NUCLEOTIDE SEQUENCE [LARGE SCALE GENOMIC DNA]</scope>
    <source>
        <strain evidence="2 3">1513</strain>
    </source>
</reference>
<accession>X8DQX3</accession>
<dbReference type="Proteomes" id="UP000023351">
    <property type="component" value="Unassembled WGS sequence"/>
</dbReference>
<evidence type="ECO:0000313" key="2">
    <source>
        <dbReference type="EMBL" id="EUA69890.1"/>
    </source>
</evidence>
<feature type="region of interest" description="Disordered" evidence="1">
    <location>
        <begin position="126"/>
        <end position="147"/>
    </location>
</feature>
<evidence type="ECO:0000313" key="3">
    <source>
        <dbReference type="Proteomes" id="UP000023351"/>
    </source>
</evidence>
<name>X8DQX3_9MYCO</name>
<dbReference type="EMBL" id="JAOJ01000002">
    <property type="protein sequence ID" value="EUA69890.1"/>
    <property type="molecule type" value="Genomic_DNA"/>
</dbReference>
<sequence>MAIEKLRPPYEVELHRNDAGDLVKVVIEAVGGDGNLSYEELREATRSVLDHVRSTSPRAEVDPSGALAAMVAAHRVAGREVSDEYLARLAVAYEACVPLGKAVSTKLAKTLGISVNTMKGHIGRARNDGFLSPAEPGKEGGQATAKARQIIASGA</sequence>
<dbReference type="PATRIC" id="fig|1299321.3.peg.1425"/>
<evidence type="ECO:0000256" key="1">
    <source>
        <dbReference type="SAM" id="MobiDB-lite"/>
    </source>
</evidence>
<dbReference type="AlphaFoldDB" id="X8DQX3"/>
<proteinExistence type="predicted"/>
<organism evidence="2 3">
    <name type="scientific">Mycobacteroides abscessus subsp. bolletii 1513</name>
    <dbReference type="NCBI Taxonomy" id="1299321"/>
    <lineage>
        <taxon>Bacteria</taxon>
        <taxon>Bacillati</taxon>
        <taxon>Actinomycetota</taxon>
        <taxon>Actinomycetes</taxon>
        <taxon>Mycobacteriales</taxon>
        <taxon>Mycobacteriaceae</taxon>
        <taxon>Mycobacteroides</taxon>
        <taxon>Mycobacteroides abscessus</taxon>
    </lineage>
</organism>